<comment type="similarity">
    <text evidence="1">Belongs to the Mg-chelatase subunits D/I family. ComM subfamily.</text>
</comment>
<dbReference type="InterPro" id="IPR025158">
    <property type="entry name" value="Mg_chelat-rel_C"/>
</dbReference>
<evidence type="ECO:0000313" key="7">
    <source>
        <dbReference type="Proteomes" id="UP001595443"/>
    </source>
</evidence>
<dbReference type="PANTHER" id="PTHR32039:SF7">
    <property type="entry name" value="COMPETENCE PROTEIN COMM"/>
    <property type="match status" value="1"/>
</dbReference>
<reference evidence="7" key="1">
    <citation type="journal article" date="2019" name="Int. J. Syst. Evol. Microbiol.">
        <title>The Global Catalogue of Microorganisms (GCM) 10K type strain sequencing project: providing services to taxonomists for standard genome sequencing and annotation.</title>
        <authorList>
            <consortium name="The Broad Institute Genomics Platform"/>
            <consortium name="The Broad Institute Genome Sequencing Center for Infectious Disease"/>
            <person name="Wu L."/>
            <person name="Ma J."/>
        </authorList>
    </citation>
    <scope>NUCLEOTIDE SEQUENCE [LARGE SCALE GENOMIC DNA]</scope>
    <source>
        <strain evidence="7">KCTC 62192</strain>
    </source>
</reference>
<organism evidence="6 7">
    <name type="scientific">Acidimangrovimonas pyrenivorans</name>
    <dbReference type="NCBI Taxonomy" id="2030798"/>
    <lineage>
        <taxon>Bacteria</taxon>
        <taxon>Pseudomonadati</taxon>
        <taxon>Pseudomonadota</taxon>
        <taxon>Alphaproteobacteria</taxon>
        <taxon>Rhodobacterales</taxon>
        <taxon>Paracoccaceae</taxon>
        <taxon>Acidimangrovimonas</taxon>
    </lineage>
</organism>
<dbReference type="RefSeq" id="WP_377834896.1">
    <property type="nucleotide sequence ID" value="NZ_JBHRSK010000017.1"/>
</dbReference>
<dbReference type="SUPFAM" id="SSF52540">
    <property type="entry name" value="P-loop containing nucleoside triphosphate hydrolases"/>
    <property type="match status" value="1"/>
</dbReference>
<name>A0ABV7AMT9_9RHOB</name>
<keyword evidence="3" id="KW-0067">ATP-binding</keyword>
<dbReference type="Pfam" id="PF13335">
    <property type="entry name" value="Mg_chelatase_C"/>
    <property type="match status" value="1"/>
</dbReference>
<dbReference type="InterPro" id="IPR045006">
    <property type="entry name" value="CHLI-like"/>
</dbReference>
<evidence type="ECO:0000256" key="4">
    <source>
        <dbReference type="SAM" id="MobiDB-lite"/>
    </source>
</evidence>
<dbReference type="SUPFAM" id="SSF54211">
    <property type="entry name" value="Ribosomal protein S5 domain 2-like"/>
    <property type="match status" value="1"/>
</dbReference>
<feature type="domain" description="AAA+ ATPase" evidence="5">
    <location>
        <begin position="208"/>
        <end position="390"/>
    </location>
</feature>
<gene>
    <name evidence="6" type="ORF">ACFOES_18710</name>
</gene>
<keyword evidence="2" id="KW-0547">Nucleotide-binding</keyword>
<evidence type="ECO:0000256" key="2">
    <source>
        <dbReference type="ARBA" id="ARBA00022741"/>
    </source>
</evidence>
<evidence type="ECO:0000256" key="1">
    <source>
        <dbReference type="ARBA" id="ARBA00006354"/>
    </source>
</evidence>
<dbReference type="InterPro" id="IPR027417">
    <property type="entry name" value="P-loop_NTPase"/>
</dbReference>
<dbReference type="Gene3D" id="3.30.230.10">
    <property type="match status" value="1"/>
</dbReference>
<dbReference type="InterPro" id="IPR000523">
    <property type="entry name" value="Mg_chelatse_chII-like_cat_dom"/>
</dbReference>
<dbReference type="PRINTS" id="PR01657">
    <property type="entry name" value="MCMFAMILY"/>
</dbReference>
<evidence type="ECO:0000259" key="5">
    <source>
        <dbReference type="SMART" id="SM00382"/>
    </source>
</evidence>
<dbReference type="InterPro" id="IPR004482">
    <property type="entry name" value="Mg_chelat-rel"/>
</dbReference>
<evidence type="ECO:0000256" key="3">
    <source>
        <dbReference type="ARBA" id="ARBA00022840"/>
    </source>
</evidence>
<dbReference type="EMBL" id="JBHRSK010000017">
    <property type="protein sequence ID" value="MFC2970135.1"/>
    <property type="molecule type" value="Genomic_DNA"/>
</dbReference>
<dbReference type="Proteomes" id="UP001595443">
    <property type="component" value="Unassembled WGS sequence"/>
</dbReference>
<dbReference type="InterPro" id="IPR001208">
    <property type="entry name" value="MCM_dom"/>
</dbReference>
<accession>A0ABV7AMT9</accession>
<dbReference type="InterPro" id="IPR014721">
    <property type="entry name" value="Ribsml_uS5_D2-typ_fold_subgr"/>
</dbReference>
<dbReference type="InterPro" id="IPR020568">
    <property type="entry name" value="Ribosomal_Su5_D2-typ_SF"/>
</dbReference>
<proteinExistence type="inferred from homology"/>
<evidence type="ECO:0000313" key="6">
    <source>
        <dbReference type="EMBL" id="MFC2970135.1"/>
    </source>
</evidence>
<dbReference type="PANTHER" id="PTHR32039">
    <property type="entry name" value="MAGNESIUM-CHELATASE SUBUNIT CHLI"/>
    <property type="match status" value="1"/>
</dbReference>
<dbReference type="Pfam" id="PF01078">
    <property type="entry name" value="Mg_chelatase"/>
    <property type="match status" value="1"/>
</dbReference>
<protein>
    <submittedName>
        <fullName evidence="6">YifB family Mg chelatase-like AAA ATPase</fullName>
    </submittedName>
</protein>
<feature type="region of interest" description="Disordered" evidence="4">
    <location>
        <begin position="175"/>
        <end position="194"/>
    </location>
</feature>
<keyword evidence="7" id="KW-1185">Reference proteome</keyword>
<dbReference type="CDD" id="cd00009">
    <property type="entry name" value="AAA"/>
    <property type="match status" value="1"/>
</dbReference>
<dbReference type="SMART" id="SM00382">
    <property type="entry name" value="AAA"/>
    <property type="match status" value="1"/>
</dbReference>
<dbReference type="NCBIfam" id="TIGR00368">
    <property type="entry name" value="YifB family Mg chelatase-like AAA ATPase"/>
    <property type="match status" value="1"/>
</dbReference>
<dbReference type="Gene3D" id="3.40.50.300">
    <property type="entry name" value="P-loop containing nucleotide triphosphate hydrolases"/>
    <property type="match status" value="1"/>
</dbReference>
<comment type="caution">
    <text evidence="6">The sequence shown here is derived from an EMBL/GenBank/DDBJ whole genome shotgun (WGS) entry which is preliminary data.</text>
</comment>
<dbReference type="InterPro" id="IPR003593">
    <property type="entry name" value="AAA+_ATPase"/>
</dbReference>
<dbReference type="Pfam" id="PF13541">
    <property type="entry name" value="ChlI"/>
    <property type="match status" value="1"/>
</dbReference>
<sequence>MVARAHTVAFEGIEARPVEVQCALSPGLPGFGIVGLPDKAVSEARERVRAALNALSIALPSRRITVNLSPADLPKEGSHFDLPIALALLAAIEILPADAVDGVMALGELSLDGKLVPVLGALPAALAAAESDRALLCPEACGAEAAWVGATQVLAAGSLSEVVRHYTGQAPLTPAEAGELAPLPSSRDLRDVKGQERAKRALEIAAAGRHHLLMTGPPGAGKSMLAARLPGLLPPLSAPEALETSMIHSLAGLLDEGGISRVRPFRKPHHTASIPAIVGGGRGAKPGEISLAHNGVLFLDELPEFPRPVLETLRQPIETGEVVVARANAHVRYPARFLLIAAANPCKCGHLTDPARACAKAPHCGEDYLGRISGPLMDRFDLRIEVPPVAYRDLDLPAAGEGSAEVAERVAAARALQSARFEGRPEIRVNADAEGTLLEEIATPDAEGKALIARAADRFGLSARGYHRVLRVARTIADLDGSDTVRKLHVAEAVSYRLTVAAAES</sequence>